<feature type="domain" description="Hint" evidence="1">
    <location>
        <begin position="175"/>
        <end position="270"/>
    </location>
</feature>
<reference evidence="2" key="1">
    <citation type="submission" date="2022-04" db="EMBL/GenBank/DDBJ databases">
        <title>Consumption of N2O by Flavobacterium azooxidireducens sp. nov. isolated from Decomposing Leaf Litter of Phragmites australis (Cav.).</title>
        <authorList>
            <person name="Behrendt U."/>
            <person name="Spanner T."/>
            <person name="Augustin J."/>
            <person name="Horn M.A."/>
            <person name="Kolb S."/>
            <person name="Ulrich A."/>
        </authorList>
    </citation>
    <scope>NUCLEOTIDE SEQUENCE</scope>
    <source>
        <strain evidence="2">IGB 4-14</strain>
    </source>
</reference>
<dbReference type="InterPro" id="IPR006141">
    <property type="entry name" value="Intein_N"/>
</dbReference>
<dbReference type="SUPFAM" id="SSF51294">
    <property type="entry name" value="Hedgehog/intein (Hint) domain"/>
    <property type="match status" value="1"/>
</dbReference>
<evidence type="ECO:0000313" key="2">
    <source>
        <dbReference type="EMBL" id="UPQ78121.1"/>
    </source>
</evidence>
<dbReference type="InterPro" id="IPR003587">
    <property type="entry name" value="Hint_dom_N"/>
</dbReference>
<dbReference type="SMART" id="SM00306">
    <property type="entry name" value="HintN"/>
    <property type="match status" value="1"/>
</dbReference>
<dbReference type="RefSeq" id="WP_248433049.1">
    <property type="nucleotide sequence ID" value="NZ_CP096205.1"/>
</dbReference>
<dbReference type="Pfam" id="PF07591">
    <property type="entry name" value="PT-HINT"/>
    <property type="match status" value="1"/>
</dbReference>
<keyword evidence="3" id="KW-1185">Reference proteome</keyword>
<proteinExistence type="predicted"/>
<dbReference type="PROSITE" id="PS50817">
    <property type="entry name" value="INTEIN_N_TER"/>
    <property type="match status" value="1"/>
</dbReference>
<gene>
    <name evidence="2" type="ORF">M0M57_10850</name>
</gene>
<dbReference type="InterPro" id="IPR030934">
    <property type="entry name" value="Intein_C"/>
</dbReference>
<protein>
    <submittedName>
        <fullName evidence="2">HINT domain-containing protein</fullName>
    </submittedName>
</protein>
<evidence type="ECO:0000313" key="3">
    <source>
        <dbReference type="Proteomes" id="UP000830583"/>
    </source>
</evidence>
<accession>A0ABY4KBE6</accession>
<dbReference type="PROSITE" id="PS50818">
    <property type="entry name" value="INTEIN_C_TER"/>
    <property type="match status" value="1"/>
</dbReference>
<evidence type="ECO:0000259" key="1">
    <source>
        <dbReference type="SMART" id="SM00306"/>
    </source>
</evidence>
<dbReference type="InterPro" id="IPR036844">
    <property type="entry name" value="Hint_dom_sf"/>
</dbReference>
<organism evidence="2 3">
    <name type="scientific">Flavobacterium azooxidireducens</name>
    <dbReference type="NCBI Taxonomy" id="1871076"/>
    <lineage>
        <taxon>Bacteria</taxon>
        <taxon>Pseudomonadati</taxon>
        <taxon>Bacteroidota</taxon>
        <taxon>Flavobacteriia</taxon>
        <taxon>Flavobacteriales</taxon>
        <taxon>Flavobacteriaceae</taxon>
        <taxon>Flavobacterium</taxon>
    </lineage>
</organism>
<dbReference type="CDD" id="cd00081">
    <property type="entry name" value="Hint"/>
    <property type="match status" value="1"/>
</dbReference>
<dbReference type="EMBL" id="CP096205">
    <property type="protein sequence ID" value="UPQ78121.1"/>
    <property type="molecule type" value="Genomic_DNA"/>
</dbReference>
<name>A0ABY4KBE6_9FLAO</name>
<dbReference type="Proteomes" id="UP000830583">
    <property type="component" value="Chromosome"/>
</dbReference>
<dbReference type="Gene3D" id="2.170.16.10">
    <property type="entry name" value="Hedgehog/Intein (Hint) domain"/>
    <property type="match status" value="1"/>
</dbReference>
<sequence>MFKYISALENYFFQSINFLWFYSFRRFRFFVSLANPGNWESFVEGFKKFFSEIWSTLKTLIAAYFKKFTVAQNPIDFIKIFVEEITGIAIELFLLYVSLGVSATKKIAEGLERLLKNPKATVEDWMDYFKKRKKEDVDEKPIDKALDDIEKLKTAQKMWDELEYKHLLEIPPSKKPCFLAGTMVKTEKGLVPIEEVMVGQKIYAYNFEIKRTELKSVTQIFRNKTEKFVRIGIKDDFIEATGQHRFWLPEENRWEMANSLKKGIKLLNSGGKIIIISSIEVLSEVVDTYNLEVEDHHNYFVGIDEVLTHNKTRTSIFASTDLIDVEFYKLVDVDSIDKYVGQTIQGVGNRFQQHEYEYKKNPSKKQWMKDVDTVTRLRINGSLGPYKMTPYEAAVTELYEINIRGGVRKGNNGLYNKQKPIGKKKFEQFKKLGTFNPCKFYV</sequence>